<evidence type="ECO:0000313" key="10">
    <source>
        <dbReference type="EMBL" id="AZS50896.1"/>
    </source>
</evidence>
<dbReference type="SUPFAM" id="SSF50692">
    <property type="entry name" value="ADC-like"/>
    <property type="match status" value="1"/>
</dbReference>
<keyword evidence="7 9" id="KW-0704">Schiff base</keyword>
<dbReference type="GO" id="GO:0006523">
    <property type="term" value="P:alanine biosynthetic process"/>
    <property type="evidence" value="ECO:0007669"/>
    <property type="project" value="InterPro"/>
</dbReference>
<evidence type="ECO:0000313" key="11">
    <source>
        <dbReference type="Proteomes" id="UP000273143"/>
    </source>
</evidence>
<dbReference type="GO" id="GO:0005829">
    <property type="term" value="C:cytosol"/>
    <property type="evidence" value="ECO:0007669"/>
    <property type="project" value="TreeGrafter"/>
</dbReference>
<dbReference type="Proteomes" id="UP000273143">
    <property type="component" value="Chromosome"/>
</dbReference>
<dbReference type="HAMAP" id="MF_00446">
    <property type="entry name" value="PanD"/>
    <property type="match status" value="1"/>
</dbReference>
<dbReference type="InterPro" id="IPR003190">
    <property type="entry name" value="Asp_decarbox"/>
</dbReference>
<reference evidence="11" key="1">
    <citation type="submission" date="2018-06" db="EMBL/GenBank/DDBJ databases">
        <title>Complete genome of Pseudomonas insecticola strain QZS01.</title>
        <authorList>
            <person name="Wang J."/>
            <person name="Su Q."/>
        </authorList>
    </citation>
    <scope>NUCLEOTIDE SEQUENCE [LARGE SCALE GENOMIC DNA]</scope>
    <source>
        <strain evidence="11">QZS01</strain>
    </source>
</reference>
<comment type="pathway">
    <text evidence="9">Cofactor biosynthesis; (R)-pantothenate biosynthesis; beta-alanine from L-aspartate: step 1/1.</text>
</comment>
<protein>
    <recommendedName>
        <fullName evidence="9">Aspartate 1-decarboxylase</fullName>
        <ecNumber evidence="9">4.1.1.11</ecNumber>
    </recommendedName>
    <alternativeName>
        <fullName evidence="9">Aspartate alpha-decarboxylase</fullName>
    </alternativeName>
    <component>
        <recommendedName>
            <fullName evidence="9">Aspartate 1-decarboxylase beta chain</fullName>
        </recommendedName>
    </component>
    <component>
        <recommendedName>
            <fullName evidence="9">Aspartate 1-decarboxylase alpha chain</fullName>
        </recommendedName>
    </component>
</protein>
<feature type="chain" id="PRO_5018826105" description="Aspartate 1-decarboxylase alpha chain" evidence="9">
    <location>
        <begin position="28"/>
        <end position="149"/>
    </location>
</feature>
<feature type="binding site" evidence="9">
    <location>
        <position position="60"/>
    </location>
    <ligand>
        <name>substrate</name>
    </ligand>
</feature>
<keyword evidence="6 9" id="KW-0456">Lyase</keyword>
<evidence type="ECO:0000256" key="1">
    <source>
        <dbReference type="ARBA" id="ARBA00022490"/>
    </source>
</evidence>
<dbReference type="EC" id="4.1.1.11" evidence="9"/>
<dbReference type="PANTHER" id="PTHR21012:SF0">
    <property type="entry name" value="ASPARTATE 1-DECARBOXYLASE"/>
    <property type="match status" value="1"/>
</dbReference>
<dbReference type="RefSeq" id="WP_127163559.1">
    <property type="nucleotide sequence ID" value="NZ_CP029822.1"/>
</dbReference>
<dbReference type="GO" id="GO:0004068">
    <property type="term" value="F:aspartate 1-decarboxylase activity"/>
    <property type="evidence" value="ECO:0007669"/>
    <property type="project" value="UniProtKB-UniRule"/>
</dbReference>
<feature type="chain" id="PRO_5018826106" description="Aspartate 1-decarboxylase beta chain" evidence="9">
    <location>
        <begin position="1"/>
        <end position="27"/>
    </location>
</feature>
<dbReference type="EMBL" id="CP029822">
    <property type="protein sequence ID" value="AZS50896.1"/>
    <property type="molecule type" value="Genomic_DNA"/>
</dbReference>
<dbReference type="CDD" id="cd06919">
    <property type="entry name" value="Asp_decarbox"/>
    <property type="match status" value="1"/>
</dbReference>
<feature type="binding site" evidence="9">
    <location>
        <begin position="76"/>
        <end position="78"/>
    </location>
    <ligand>
        <name>substrate</name>
    </ligand>
</feature>
<keyword evidence="5 9" id="KW-0865">Zymogen</keyword>
<dbReference type="InterPro" id="IPR009010">
    <property type="entry name" value="Asp_de-COase-like_dom_sf"/>
</dbReference>
<comment type="catalytic activity">
    <reaction evidence="9">
        <text>L-aspartate + H(+) = beta-alanine + CO2</text>
        <dbReference type="Rhea" id="RHEA:19497"/>
        <dbReference type="ChEBI" id="CHEBI:15378"/>
        <dbReference type="ChEBI" id="CHEBI:16526"/>
        <dbReference type="ChEBI" id="CHEBI:29991"/>
        <dbReference type="ChEBI" id="CHEBI:57966"/>
        <dbReference type="EC" id="4.1.1.11"/>
    </reaction>
</comment>
<accession>A0A3Q9JLH7</accession>
<evidence type="ECO:0000256" key="4">
    <source>
        <dbReference type="ARBA" id="ARBA00022813"/>
    </source>
</evidence>
<feature type="modified residue" description="Pyruvic acid (Ser)" evidence="9">
    <location>
        <position position="28"/>
    </location>
</feature>
<keyword evidence="3 9" id="KW-0210">Decarboxylase</keyword>
<dbReference type="Gene3D" id="2.40.40.20">
    <property type="match status" value="1"/>
</dbReference>
<evidence type="ECO:0000256" key="5">
    <source>
        <dbReference type="ARBA" id="ARBA00023145"/>
    </source>
</evidence>
<evidence type="ECO:0000256" key="3">
    <source>
        <dbReference type="ARBA" id="ARBA00022793"/>
    </source>
</evidence>
<dbReference type="Pfam" id="PF02261">
    <property type="entry name" value="Asp_decarbox"/>
    <property type="match status" value="1"/>
</dbReference>
<organism evidence="10 11">
    <name type="scientific">Entomomonas moraniae</name>
    <dbReference type="NCBI Taxonomy" id="2213226"/>
    <lineage>
        <taxon>Bacteria</taxon>
        <taxon>Pseudomonadati</taxon>
        <taxon>Pseudomonadota</taxon>
        <taxon>Gammaproteobacteria</taxon>
        <taxon>Pseudomonadales</taxon>
        <taxon>Pseudomonadaceae</taxon>
        <taxon>Entomomonas</taxon>
    </lineage>
</organism>
<evidence type="ECO:0000256" key="8">
    <source>
        <dbReference type="ARBA" id="ARBA00023317"/>
    </source>
</evidence>
<keyword evidence="4 9" id="KW-0068">Autocatalytic cleavage</keyword>
<comment type="subcellular location">
    <subcellularLocation>
        <location evidence="9">Cytoplasm</location>
    </subcellularLocation>
</comment>
<comment type="similarity">
    <text evidence="9">Belongs to the PanD family.</text>
</comment>
<evidence type="ECO:0000256" key="9">
    <source>
        <dbReference type="HAMAP-Rule" id="MF_00446"/>
    </source>
</evidence>
<keyword evidence="11" id="KW-1185">Reference proteome</keyword>
<dbReference type="AlphaFoldDB" id="A0A3Q9JLH7"/>
<keyword evidence="2 9" id="KW-0566">Pantothenate biosynthesis</keyword>
<comment type="subunit">
    <text evidence="9">Heterooctamer of four alpha and four beta subunits.</text>
</comment>
<feature type="active site" description="Schiff-base intermediate with substrate; via pyruvic acid" evidence="9">
    <location>
        <position position="28"/>
    </location>
</feature>
<keyword evidence="8 9" id="KW-0670">Pyruvate</keyword>
<dbReference type="NCBIfam" id="TIGR00223">
    <property type="entry name" value="panD"/>
    <property type="match status" value="1"/>
</dbReference>
<feature type="active site" description="Proton donor" evidence="9">
    <location>
        <position position="61"/>
    </location>
</feature>
<dbReference type="UniPathway" id="UPA00028">
    <property type="reaction ID" value="UER00002"/>
</dbReference>
<comment type="function">
    <text evidence="9">Catalyzes the pyruvoyl-dependent decarboxylation of aspartate to produce beta-alanine.</text>
</comment>
<evidence type="ECO:0000256" key="7">
    <source>
        <dbReference type="ARBA" id="ARBA00023270"/>
    </source>
</evidence>
<keyword evidence="1 9" id="KW-0963">Cytoplasm</keyword>
<sequence>MQESTRLFMYGKIHRCRVTEANLDYMGSITIDPLLLDATGILPYTQVDVVNITNGARLQTYVIPGNIGAGEICLNGAAAHLFSKNDLAIIMAYEQCPISQLVGRASKAVMVDHNNQIIEVITYQTPSLTQLANGEVPSRAHEPYGIKIK</sequence>
<proteinExistence type="inferred from homology"/>
<dbReference type="GO" id="GO:0015940">
    <property type="term" value="P:pantothenate biosynthetic process"/>
    <property type="evidence" value="ECO:0007669"/>
    <property type="project" value="UniProtKB-UniRule"/>
</dbReference>
<dbReference type="KEGG" id="emo:DM558_08925"/>
<evidence type="ECO:0000256" key="2">
    <source>
        <dbReference type="ARBA" id="ARBA00022655"/>
    </source>
</evidence>
<dbReference type="PANTHER" id="PTHR21012">
    <property type="entry name" value="ASPARTATE 1-DECARBOXYLASE"/>
    <property type="match status" value="1"/>
</dbReference>
<name>A0A3Q9JLH7_9GAMM</name>
<comment type="PTM">
    <text evidence="9">Is synthesized initially as an inactive proenzyme, which is activated by self-cleavage at a specific serine bond to produce a beta-subunit with a hydroxyl group at its C-terminus and an alpha-subunit with a pyruvoyl group at its N-terminus.</text>
</comment>
<evidence type="ECO:0000256" key="6">
    <source>
        <dbReference type="ARBA" id="ARBA00023239"/>
    </source>
</evidence>
<gene>
    <name evidence="9" type="primary">panD</name>
    <name evidence="10" type="ORF">DM558_08925</name>
</gene>
<comment type="cofactor">
    <cofactor evidence="9">
        <name>pyruvate</name>
        <dbReference type="ChEBI" id="CHEBI:15361"/>
    </cofactor>
    <text evidence="9">Binds 1 pyruvoyl group covalently per subunit.</text>
</comment>